<dbReference type="RefSeq" id="WP_090632477.1">
    <property type="nucleotide sequence ID" value="NZ_FOQO01000017.1"/>
</dbReference>
<dbReference type="Gene3D" id="1.20.120.330">
    <property type="entry name" value="Nucleotidyltransferases domain 2"/>
    <property type="match status" value="1"/>
</dbReference>
<dbReference type="OrthoDB" id="9776406at2"/>
<dbReference type="STRING" id="1477437.SAMN05444682_11729"/>
<accession>A0A1I3VIK2</accession>
<gene>
    <name evidence="1" type="ORF">SAMN05444682_11729</name>
</gene>
<dbReference type="AlphaFoldDB" id="A0A1I3VIK2"/>
<dbReference type="InterPro" id="IPR007530">
    <property type="entry name" value="Aminoglycoside_adenylylTfrase"/>
</dbReference>
<organism evidence="1 2">
    <name type="scientific">Parapedobacter indicus</name>
    <dbReference type="NCBI Taxonomy" id="1477437"/>
    <lineage>
        <taxon>Bacteria</taxon>
        <taxon>Pseudomonadati</taxon>
        <taxon>Bacteroidota</taxon>
        <taxon>Sphingobacteriia</taxon>
        <taxon>Sphingobacteriales</taxon>
        <taxon>Sphingobacteriaceae</taxon>
        <taxon>Parapedobacter</taxon>
    </lineage>
</organism>
<dbReference type="Pfam" id="PF04439">
    <property type="entry name" value="Adenyl_transf"/>
    <property type="match status" value="1"/>
</dbReference>
<dbReference type="InterPro" id="IPR043519">
    <property type="entry name" value="NT_sf"/>
</dbReference>
<dbReference type="Gene3D" id="3.30.460.10">
    <property type="entry name" value="Beta Polymerase, domain 2"/>
    <property type="match status" value="1"/>
</dbReference>
<sequence length="292" mass="34349">MKVETREEKLKAIISWSQDNAHIRAVLLTSSLVNPGAPVDEFSDLDIEFIFEDNNRYVVDNSWVHHFGHPIAMVEEDESCFDGEHAMKMVLYDDYVKVDFKLYSKSNFLTEINQSKLCEDWDIGYKVLVDKEGLTREMKKPTYQVSIIKKPQGKEFQRILNDFWWDTTYVAKSLIRDNIFYAKFMSENNIRTDYLKPLIEWYIASEHDWNITTNKHGRLFKQYLTPEMWKKVLQTFSGEGINDNWNALFAMADLVTEIGTALSERLGYEYPTNLDADIRKYLNTVRKLPYGK</sequence>
<dbReference type="SUPFAM" id="SSF81631">
    <property type="entry name" value="PAP/OAS1 substrate-binding domain"/>
    <property type="match status" value="1"/>
</dbReference>
<keyword evidence="1" id="KW-0808">Transferase</keyword>
<dbReference type="Proteomes" id="UP000198670">
    <property type="component" value="Unassembled WGS sequence"/>
</dbReference>
<name>A0A1I3VIK2_9SPHI</name>
<protein>
    <submittedName>
        <fullName evidence="1">Aminoglycoside 6-adenylyltransferase</fullName>
    </submittedName>
</protein>
<dbReference type="SUPFAM" id="SSF81301">
    <property type="entry name" value="Nucleotidyltransferase"/>
    <property type="match status" value="1"/>
</dbReference>
<evidence type="ECO:0000313" key="2">
    <source>
        <dbReference type="Proteomes" id="UP000198670"/>
    </source>
</evidence>
<keyword evidence="1" id="KW-0548">Nucleotidyltransferase</keyword>
<dbReference type="EMBL" id="FOQO01000017">
    <property type="protein sequence ID" value="SFJ95188.1"/>
    <property type="molecule type" value="Genomic_DNA"/>
</dbReference>
<dbReference type="GO" id="GO:0016779">
    <property type="term" value="F:nucleotidyltransferase activity"/>
    <property type="evidence" value="ECO:0007669"/>
    <property type="project" value="UniProtKB-KW"/>
</dbReference>
<reference evidence="1 2" key="1">
    <citation type="submission" date="2016-10" db="EMBL/GenBank/DDBJ databases">
        <authorList>
            <person name="de Groot N.N."/>
        </authorList>
    </citation>
    <scope>NUCLEOTIDE SEQUENCE [LARGE SCALE GENOMIC DNA]</scope>
    <source>
        <strain evidence="1 2">RK1</strain>
    </source>
</reference>
<dbReference type="NCBIfam" id="NF033387">
    <property type="entry name" value="ANT_6_aadS"/>
    <property type="match status" value="1"/>
</dbReference>
<evidence type="ECO:0000313" key="1">
    <source>
        <dbReference type="EMBL" id="SFJ95188.1"/>
    </source>
</evidence>
<proteinExistence type="predicted"/>
<keyword evidence="2" id="KW-1185">Reference proteome</keyword>